<keyword evidence="2" id="KW-1185">Reference proteome</keyword>
<dbReference type="Proteomes" id="UP001167796">
    <property type="component" value="Unassembled WGS sequence"/>
</dbReference>
<organism evidence="1 2">
    <name type="scientific">Hymenobacter mellowenesis</name>
    <dbReference type="NCBI Taxonomy" id="3063995"/>
    <lineage>
        <taxon>Bacteria</taxon>
        <taxon>Pseudomonadati</taxon>
        <taxon>Bacteroidota</taxon>
        <taxon>Cytophagia</taxon>
        <taxon>Cytophagales</taxon>
        <taxon>Hymenobacteraceae</taxon>
        <taxon>Hymenobacter</taxon>
    </lineage>
</organism>
<sequence>MKNLLTRPLLPVALLATAVGGILAISGQHNTLEASSHREAPLIADDPLADNTDLYVFRSPDAPNNDGNATATIIANYIPFELPQGGPNFNSFGENIRYEIHVKNNPATTGDDITYRFTFTRTNQAPTTFFRVRLGQENLKTTYMLEQSLAGGAFTTLVTAGQVPAPNIGPRSITSTPAGLGQTNYQTYLESTVQQVATTGGNMQVYCGPSDDAFFTDLGAIFDLGAVRSPGGARDGLARKNVHSIVMKIPVAALVRTGTPALTATTNPLAGTTSPASPVSPYTIGVWASASRLSLRTINTDGTQTQTGTYVQVSRIGMPLTNEVVQPVGMKDAWNNDTPYGVATPAAGSRQAMFEANLKNPELGLYMADNVPVNGAAPKPANQTYYGEAIQGPVGPTRGLGLLRIQTKSLAGLLPAPLAGGFDFRNGAPGLAPIFGNALTNGTALAPVAQGGFGEVLLNGGVSGSPRSVDLLPIFHTGVPNLPPYQLATGKTGNNPLTAGKPFVNNFLPTFGDMLRINLAVPPTSRTSADFSSEGLLAAAVLGLTDARYTASGANYIAIPNMDGFPNGRRLEDDVTRIELQAVGGAVLAAIGLWYDDYTVGTSPSPLTTQLTNVVGFTTNVERNDTTFRTTFPFVQTPWSGTTAQRVALAQRSSNLGLSPNLTVAQAYPNPFIGTTTLHFELPAKGTMSVVISDVTGRRVATIAKDKTFAQGVNELTWNPGRDVAAGQYIATLYSGQTVVQSIRIERQ</sequence>
<evidence type="ECO:0000313" key="2">
    <source>
        <dbReference type="Proteomes" id="UP001167796"/>
    </source>
</evidence>
<evidence type="ECO:0000313" key="1">
    <source>
        <dbReference type="EMBL" id="MDO7844984.1"/>
    </source>
</evidence>
<dbReference type="RefSeq" id="WP_305009676.1">
    <property type="nucleotide sequence ID" value="NZ_JAUQSX010000001.1"/>
</dbReference>
<name>A0ABT9A6I7_9BACT</name>
<reference evidence="1" key="1">
    <citation type="submission" date="2023-07" db="EMBL/GenBank/DDBJ databases">
        <authorList>
            <person name="Kim M.K."/>
        </authorList>
    </citation>
    <scope>NUCLEOTIDE SEQUENCE</scope>
    <source>
        <strain evidence="1">M29</strain>
    </source>
</reference>
<dbReference type="InterPro" id="IPR026444">
    <property type="entry name" value="Secre_tail"/>
</dbReference>
<comment type="caution">
    <text evidence="1">The sequence shown here is derived from an EMBL/GenBank/DDBJ whole genome shotgun (WGS) entry which is preliminary data.</text>
</comment>
<dbReference type="NCBIfam" id="TIGR04183">
    <property type="entry name" value="Por_Secre_tail"/>
    <property type="match status" value="1"/>
</dbReference>
<protein>
    <submittedName>
        <fullName evidence="1">DUF4331 family protein</fullName>
    </submittedName>
</protein>
<dbReference type="EMBL" id="JAUQSX010000001">
    <property type="protein sequence ID" value="MDO7844984.1"/>
    <property type="molecule type" value="Genomic_DNA"/>
</dbReference>
<proteinExistence type="predicted"/>
<dbReference type="Pfam" id="PF14224">
    <property type="entry name" value="DUF4331"/>
    <property type="match status" value="1"/>
</dbReference>
<dbReference type="InterPro" id="IPR025566">
    <property type="entry name" value="DUF4331"/>
</dbReference>
<accession>A0ABT9A6I7</accession>
<gene>
    <name evidence="1" type="ORF">Q5H92_01335</name>
</gene>